<comment type="similarity">
    <text evidence="2 4">Belongs to the MON1/SAND family.</text>
</comment>
<dbReference type="Pfam" id="PF19037">
    <property type="entry name" value="Fuz_longin_2"/>
    <property type="match status" value="1"/>
</dbReference>
<dbReference type="GO" id="GO:0000329">
    <property type="term" value="C:fungal-type vacuole membrane"/>
    <property type="evidence" value="ECO:0007669"/>
    <property type="project" value="TreeGrafter"/>
</dbReference>
<accession>W6MFH9</accession>
<dbReference type="AlphaFoldDB" id="W6MFH9"/>
<sequence length="720" mass="80927">MESISGRSISSSPITIHESYIPEPNDSGILEETGRDRAKEPLAPPLLKRKSIVSMSENSLLLSDLQASVPTTAVTLENVDQEEASGPEEETFEQGIATALRHSRLSPSIRSTRSSIVPTLTIFSDEEDDVNEGDDYDEQEEEEDGSSQRRTFGRLLGNLLSTDDRNSLSNSLRNSVHSGIDENTEGISLVQKLNFGYEMESTDDNEDMTEFFSRRKHFFILSSAGKPIYSMHGSDEILTVFSGVIQTIVSFFQYKFDGTTESLKSFESGKVKFVFLNRYPIILMATSSYNESTIEISQQLEFLYNFLLTTLSKPHIDKMFQKRENFDLRKLLGRADIACMDSICKDLANFHNPGLIIGGLECLRLRKTIRNKIEKRLLMNKSENLLYGLLVAPGGRLITVLRPRKHTLHTSDLQLLFSLIFNTNTFKTYNNTDSQTSGSEENSAADEEFWVPLCLPKFNPNGFLYCFIQFLDLKSKELVERHGINPDDSTPSGDGTKLSLILISAYKDSFFEMREVGKNVFRNLCGNRPIYRELYRSIIGTQGADGSTGLPYGAVSPADIPAPLIKHFIYKSKKHTQFLFSRIHGSTQETMEDPKTRSQIMLLYSKMHSLVNTNNSTGGGINTSLQKQDENFEVTQLSANLTSSNFIYYINWKVGVPREDGQISTDTIVGFVIVTPAYEVYMITNGGVVDKQILVNSCKSIVRWCKRNEDRLFVSGGAVF</sequence>
<dbReference type="GO" id="GO:0035658">
    <property type="term" value="C:Mon1-Ccz1 complex"/>
    <property type="evidence" value="ECO:0007669"/>
    <property type="project" value="TreeGrafter"/>
</dbReference>
<evidence type="ECO:0000259" key="6">
    <source>
        <dbReference type="Pfam" id="PF19036"/>
    </source>
</evidence>
<evidence type="ECO:0000256" key="3">
    <source>
        <dbReference type="ARBA" id="ARBA00018132"/>
    </source>
</evidence>
<keyword evidence="4" id="KW-0072">Autophagy</keyword>
<comment type="function">
    <text evidence="4">Required for multiple vacuole delivery pathways including the cytoplasm to vacuole transport (Cvt), autophagy, pexophagy and endocytosis.</text>
</comment>
<feature type="compositionally biased region" description="Acidic residues" evidence="5">
    <location>
        <begin position="124"/>
        <end position="145"/>
    </location>
</feature>
<proteinExistence type="inferred from homology"/>
<dbReference type="GO" id="GO:0032585">
    <property type="term" value="C:multivesicular body membrane"/>
    <property type="evidence" value="ECO:0007669"/>
    <property type="project" value="UniProtKB-SubCell"/>
</dbReference>
<dbReference type="RefSeq" id="XP_022456581.1">
    <property type="nucleotide sequence ID" value="XM_022605077.1"/>
</dbReference>
<dbReference type="EMBL" id="HG793125">
    <property type="protein sequence ID" value="CDK24564.1"/>
    <property type="molecule type" value="Genomic_DNA"/>
</dbReference>
<reference evidence="9" key="1">
    <citation type="submission" date="2013-12" db="EMBL/GenBank/DDBJ databases">
        <authorList>
            <person name="Genoscope - CEA"/>
        </authorList>
    </citation>
    <scope>NUCLEOTIDE SEQUENCE</scope>
    <source>
        <strain evidence="9">CBS 1993</strain>
    </source>
</reference>
<evidence type="ECO:0000256" key="1">
    <source>
        <dbReference type="ARBA" id="ARBA00004380"/>
    </source>
</evidence>
<keyword evidence="4" id="KW-0472">Membrane</keyword>
<dbReference type="OrthoDB" id="272411at2759"/>
<feature type="region of interest" description="Disordered" evidence="5">
    <location>
        <begin position="121"/>
        <end position="150"/>
    </location>
</feature>
<dbReference type="PANTHER" id="PTHR13027:SF7">
    <property type="entry name" value="VACUOLAR FUSION PROTEIN MON1 HOMOLOG"/>
    <property type="match status" value="1"/>
</dbReference>
<dbReference type="Pfam" id="PF19038">
    <property type="entry name" value="Fuz_longin_3"/>
    <property type="match status" value="1"/>
</dbReference>
<dbReference type="Proteomes" id="UP000019384">
    <property type="component" value="Unassembled WGS sequence"/>
</dbReference>
<evidence type="ECO:0000259" key="7">
    <source>
        <dbReference type="Pfam" id="PF19037"/>
    </source>
</evidence>
<protein>
    <recommendedName>
        <fullName evidence="3 4">Vacuolar fusion protein MON1</fullName>
    </recommendedName>
</protein>
<gene>
    <name evidence="9" type="ORF">KUCA_T00000530001</name>
</gene>
<keyword evidence="4" id="KW-0653">Protein transport</keyword>
<keyword evidence="4" id="KW-0967">Endosome</keyword>
<dbReference type="PANTHER" id="PTHR13027">
    <property type="entry name" value="SAND PROTEIN-RELATED"/>
    <property type="match status" value="1"/>
</dbReference>
<evidence type="ECO:0000259" key="8">
    <source>
        <dbReference type="Pfam" id="PF19038"/>
    </source>
</evidence>
<keyword evidence="4" id="KW-0813">Transport</keyword>
<feature type="domain" description="FUZ/MON1/HPS1 first Longin" evidence="6">
    <location>
        <begin position="216"/>
        <end position="335"/>
    </location>
</feature>
<dbReference type="InterPro" id="IPR043971">
    <property type="entry name" value="FUZ/MON1/HPS1_longin_2"/>
</dbReference>
<comment type="subcellular location">
    <subcellularLocation>
        <location evidence="4">Endosome</location>
        <location evidence="4">Multivesicular body membrane</location>
        <topology evidence="4">Peripheral membrane protein</topology>
    </subcellularLocation>
    <subcellularLocation>
        <location evidence="1 4">Prevacuolar compartment membrane</location>
        <topology evidence="1 4">Peripheral membrane protein</topology>
    </subcellularLocation>
    <subcellularLocation>
        <location evidence="4">Vacuole membrane</location>
        <topology evidence="4">Peripheral membrane protein</topology>
    </subcellularLocation>
</comment>
<evidence type="ECO:0000256" key="4">
    <source>
        <dbReference type="RuleBase" id="RU367048"/>
    </source>
</evidence>
<organism evidence="9 10">
    <name type="scientific">Kuraishia capsulata CBS 1993</name>
    <dbReference type="NCBI Taxonomy" id="1382522"/>
    <lineage>
        <taxon>Eukaryota</taxon>
        <taxon>Fungi</taxon>
        <taxon>Dikarya</taxon>
        <taxon>Ascomycota</taxon>
        <taxon>Saccharomycotina</taxon>
        <taxon>Pichiomycetes</taxon>
        <taxon>Pichiales</taxon>
        <taxon>Pichiaceae</taxon>
        <taxon>Kuraishia</taxon>
    </lineage>
</organism>
<evidence type="ECO:0000256" key="5">
    <source>
        <dbReference type="SAM" id="MobiDB-lite"/>
    </source>
</evidence>
<feature type="domain" description="FUZ/MON1/HPS1 second Longin" evidence="7">
    <location>
        <begin position="384"/>
        <end position="520"/>
    </location>
</feature>
<dbReference type="Pfam" id="PF19036">
    <property type="entry name" value="Fuz_longin_1"/>
    <property type="match status" value="1"/>
</dbReference>
<name>W6MFH9_9ASCO</name>
<keyword evidence="4" id="KW-0926">Vacuole</keyword>
<dbReference type="GO" id="GO:0016192">
    <property type="term" value="P:vesicle-mediated transport"/>
    <property type="evidence" value="ECO:0007669"/>
    <property type="project" value="InterPro"/>
</dbReference>
<dbReference type="GeneID" id="34517969"/>
<feature type="domain" description="FUZ/MON1/HPS1 third Longin" evidence="8">
    <location>
        <begin position="565"/>
        <end position="709"/>
    </location>
</feature>
<dbReference type="GO" id="GO:0006623">
    <property type="term" value="P:protein targeting to vacuole"/>
    <property type="evidence" value="ECO:0007669"/>
    <property type="project" value="UniProtKB-UniRule"/>
</dbReference>
<dbReference type="InterPro" id="IPR043972">
    <property type="entry name" value="FUZ/MON1/HPS1_longin_1"/>
</dbReference>
<feature type="compositionally biased region" description="Low complexity" evidence="5">
    <location>
        <begin position="1"/>
        <end position="16"/>
    </location>
</feature>
<dbReference type="GO" id="GO:0006914">
    <property type="term" value="P:autophagy"/>
    <property type="evidence" value="ECO:0007669"/>
    <property type="project" value="UniProtKB-UniRule"/>
</dbReference>
<evidence type="ECO:0000313" key="10">
    <source>
        <dbReference type="Proteomes" id="UP000019384"/>
    </source>
</evidence>
<evidence type="ECO:0000256" key="2">
    <source>
        <dbReference type="ARBA" id="ARBA00008968"/>
    </source>
</evidence>
<dbReference type="PRINTS" id="PR01546">
    <property type="entry name" value="YEAST73DUF"/>
</dbReference>
<evidence type="ECO:0000313" key="9">
    <source>
        <dbReference type="EMBL" id="CDK24564.1"/>
    </source>
</evidence>
<dbReference type="InterPro" id="IPR043970">
    <property type="entry name" value="FUZ/MON1/HPS1_longin_3"/>
</dbReference>
<dbReference type="InterPro" id="IPR004353">
    <property type="entry name" value="Mon1"/>
</dbReference>
<reference evidence="9" key="2">
    <citation type="submission" date="2014-02" db="EMBL/GenBank/DDBJ databases">
        <title>Complete DNA sequence of /Kuraishia capsulata/ illustrates novel genomic features among budding yeasts (/Saccharomycotina/).</title>
        <authorList>
            <person name="Morales L."/>
            <person name="Noel B."/>
            <person name="Porcel B."/>
            <person name="Marcet-Houben M."/>
            <person name="Hullo M-F."/>
            <person name="Sacerdot C."/>
            <person name="Tekaia F."/>
            <person name="Leh-Louis V."/>
            <person name="Despons L."/>
            <person name="Khanna V."/>
            <person name="Aury J-M."/>
            <person name="Barbe V."/>
            <person name="Couloux A."/>
            <person name="Labadie K."/>
            <person name="Pelletier E."/>
            <person name="Souciet J-L."/>
            <person name="Boekhout T."/>
            <person name="Gabaldon T."/>
            <person name="Wincker P."/>
            <person name="Dujon B."/>
        </authorList>
    </citation>
    <scope>NUCLEOTIDE SEQUENCE</scope>
    <source>
        <strain evidence="9">CBS 1993</strain>
    </source>
</reference>
<keyword evidence="10" id="KW-1185">Reference proteome</keyword>
<dbReference type="HOGENOM" id="CLU_014574_0_0_1"/>
<dbReference type="STRING" id="1382522.W6MFH9"/>
<feature type="region of interest" description="Disordered" evidence="5">
    <location>
        <begin position="1"/>
        <end position="43"/>
    </location>
</feature>